<dbReference type="Pfam" id="PF01636">
    <property type="entry name" value="APH"/>
    <property type="match status" value="1"/>
</dbReference>
<evidence type="ECO:0000256" key="2">
    <source>
        <dbReference type="ARBA" id="ARBA00022840"/>
    </source>
</evidence>
<organism evidence="4 5">
    <name type="scientific">Chromatocurvus halotolerans</name>
    <dbReference type="NCBI Taxonomy" id="1132028"/>
    <lineage>
        <taxon>Bacteria</taxon>
        <taxon>Pseudomonadati</taxon>
        <taxon>Pseudomonadota</taxon>
        <taxon>Gammaproteobacteria</taxon>
        <taxon>Cellvibrionales</taxon>
        <taxon>Halieaceae</taxon>
        <taxon>Chromatocurvus</taxon>
    </lineage>
</organism>
<dbReference type="PANTHER" id="PTHR33540">
    <property type="entry name" value="TRNA THREONYLCARBAMOYLADENOSINE BIOSYNTHESIS PROTEIN TSAE"/>
    <property type="match status" value="1"/>
</dbReference>
<reference evidence="4 5" key="1">
    <citation type="submission" date="2019-03" db="EMBL/GenBank/DDBJ databases">
        <title>Genomic Encyclopedia of Type Strains, Phase IV (KMG-IV): sequencing the most valuable type-strain genomes for metagenomic binning, comparative biology and taxonomic classification.</title>
        <authorList>
            <person name="Goeker M."/>
        </authorList>
    </citation>
    <scope>NUCLEOTIDE SEQUENCE [LARGE SCALE GENOMIC DNA]</scope>
    <source>
        <strain evidence="4 5">DSM 23344</strain>
    </source>
</reference>
<dbReference type="PANTHER" id="PTHR33540:SF1">
    <property type="entry name" value="N-ACETYLMURAMATE_N-ACETYLGLUCOSAMINE KINASE"/>
    <property type="match status" value="1"/>
</dbReference>
<dbReference type="Proteomes" id="UP000294980">
    <property type="component" value="Unassembled WGS sequence"/>
</dbReference>
<feature type="domain" description="Aminoglycoside phosphotransferase" evidence="3">
    <location>
        <begin position="25"/>
        <end position="252"/>
    </location>
</feature>
<dbReference type="AlphaFoldDB" id="A0A4R2KE18"/>
<dbReference type="SUPFAM" id="SSF56112">
    <property type="entry name" value="Protein kinase-like (PK-like)"/>
    <property type="match status" value="1"/>
</dbReference>
<keyword evidence="1" id="KW-0547">Nucleotide-binding</keyword>
<name>A0A4R2KE18_9GAMM</name>
<accession>A0A4R2KE18</accession>
<keyword evidence="2" id="KW-0067">ATP-binding</keyword>
<proteinExistence type="predicted"/>
<evidence type="ECO:0000313" key="4">
    <source>
        <dbReference type="EMBL" id="TCO71851.1"/>
    </source>
</evidence>
<dbReference type="InterPro" id="IPR011009">
    <property type="entry name" value="Kinase-like_dom_sf"/>
</dbReference>
<dbReference type="Gene3D" id="3.90.1200.10">
    <property type="match status" value="1"/>
</dbReference>
<evidence type="ECO:0000313" key="5">
    <source>
        <dbReference type="Proteomes" id="UP000294980"/>
    </source>
</evidence>
<sequence>MRPVPDALMPWIGEALAPETLLSGLQPVAGDASFRRYFRVHTDARSVIVCESPPAKEKNTEFLAVRHLLEGAGVRVPSLIAADNRRGYFLLEDLGDVQLLPALTAPAADALYGKAARMLVALATARVPRVGPGALPAYTAELLRREVDLFPTWFVRRLLGASADAPPPAVFEPLCARLLESALAQPQVLVHRDFHSRNLMLLPGGELATIDFQDAVMGPLTYDAASLFKDCYLRWPRARVESWVLALRDAFLAAGVLSDELATDAAFLRAFDLMGLQRHIKVLGIFARLHLRDGKDGYLADLPRVVAYVEEVFDRYPDEQAVQEFARWFRGSLRPLVEQQPWWRAVDSAVAGDRDSGSEHGSA</sequence>
<dbReference type="InterPro" id="IPR002575">
    <property type="entry name" value="Aminoglycoside_PTrfase"/>
</dbReference>
<dbReference type="GO" id="GO:0005524">
    <property type="term" value="F:ATP binding"/>
    <property type="evidence" value="ECO:0007669"/>
    <property type="project" value="UniProtKB-KW"/>
</dbReference>
<keyword evidence="5" id="KW-1185">Reference proteome</keyword>
<evidence type="ECO:0000256" key="1">
    <source>
        <dbReference type="ARBA" id="ARBA00022741"/>
    </source>
</evidence>
<protein>
    <recommendedName>
        <fullName evidence="3">Aminoglycoside phosphotransferase domain-containing protein</fullName>
    </recommendedName>
</protein>
<dbReference type="Gene3D" id="3.30.200.20">
    <property type="entry name" value="Phosphorylase Kinase, domain 1"/>
    <property type="match status" value="1"/>
</dbReference>
<comment type="caution">
    <text evidence="4">The sequence shown here is derived from an EMBL/GenBank/DDBJ whole genome shotgun (WGS) entry which is preliminary data.</text>
</comment>
<dbReference type="RefSeq" id="WP_240624456.1">
    <property type="nucleotide sequence ID" value="NZ_QQSW01000026.1"/>
</dbReference>
<dbReference type="EMBL" id="SLWX01000020">
    <property type="protein sequence ID" value="TCO71851.1"/>
    <property type="molecule type" value="Genomic_DNA"/>
</dbReference>
<evidence type="ECO:0000259" key="3">
    <source>
        <dbReference type="Pfam" id="PF01636"/>
    </source>
</evidence>
<gene>
    <name evidence="4" type="ORF">EV688_1205</name>
</gene>